<gene>
    <name evidence="5" type="ORF">FDA94_13905</name>
</gene>
<feature type="domain" description="HTH araC/xylS-type" evidence="4">
    <location>
        <begin position="36"/>
        <end position="137"/>
    </location>
</feature>
<keyword evidence="3" id="KW-0804">Transcription</keyword>
<dbReference type="SUPFAM" id="SSF46689">
    <property type="entry name" value="Homeodomain-like"/>
    <property type="match status" value="1"/>
</dbReference>
<dbReference type="PANTHER" id="PTHR46796">
    <property type="entry name" value="HTH-TYPE TRANSCRIPTIONAL ACTIVATOR RHAS-RELATED"/>
    <property type="match status" value="1"/>
</dbReference>
<dbReference type="OrthoDB" id="9799345at2"/>
<sequence length="144" mass="16118">MGAVKPSPTRQYTAAIQARPTLGRMSRMTMDDHLMARIVAYIDHSLGDPDLCPPTIAAAHYLSIRGLYRMFEARGLSAARYIRSRRLEKCRDELVAPGMTGVPVGVIAQRWGFRSCSHFSRVFLEEYGVSPAAYRKRGREKTAA</sequence>
<name>A0A4U3MG48_9ACTN</name>
<dbReference type="InterPro" id="IPR009057">
    <property type="entry name" value="Homeodomain-like_sf"/>
</dbReference>
<reference evidence="5 6" key="1">
    <citation type="submission" date="2019-04" db="EMBL/GenBank/DDBJ databases">
        <title>Herbidospora sp. NEAU-GS14.nov., a novel actinomycete isolated from soil.</title>
        <authorList>
            <person name="Han L."/>
        </authorList>
    </citation>
    <scope>NUCLEOTIDE SEQUENCE [LARGE SCALE GENOMIC DNA]</scope>
    <source>
        <strain evidence="5 6">NEAU-GS14</strain>
    </source>
</reference>
<dbReference type="InterPro" id="IPR018060">
    <property type="entry name" value="HTH_AraC"/>
</dbReference>
<dbReference type="Proteomes" id="UP000308705">
    <property type="component" value="Unassembled WGS sequence"/>
</dbReference>
<proteinExistence type="predicted"/>
<comment type="caution">
    <text evidence="5">The sequence shown here is derived from an EMBL/GenBank/DDBJ whole genome shotgun (WGS) entry which is preliminary data.</text>
</comment>
<organism evidence="5 6">
    <name type="scientific">Herbidospora galbida</name>
    <dbReference type="NCBI Taxonomy" id="2575442"/>
    <lineage>
        <taxon>Bacteria</taxon>
        <taxon>Bacillati</taxon>
        <taxon>Actinomycetota</taxon>
        <taxon>Actinomycetes</taxon>
        <taxon>Streptosporangiales</taxon>
        <taxon>Streptosporangiaceae</taxon>
        <taxon>Herbidospora</taxon>
    </lineage>
</organism>
<evidence type="ECO:0000259" key="4">
    <source>
        <dbReference type="PROSITE" id="PS01124"/>
    </source>
</evidence>
<evidence type="ECO:0000256" key="1">
    <source>
        <dbReference type="ARBA" id="ARBA00023015"/>
    </source>
</evidence>
<dbReference type="InterPro" id="IPR050204">
    <property type="entry name" value="AraC_XylS_family_regulators"/>
</dbReference>
<evidence type="ECO:0000256" key="3">
    <source>
        <dbReference type="ARBA" id="ARBA00023163"/>
    </source>
</evidence>
<evidence type="ECO:0000256" key="2">
    <source>
        <dbReference type="ARBA" id="ARBA00023125"/>
    </source>
</evidence>
<dbReference type="PRINTS" id="PR00032">
    <property type="entry name" value="HTHARAC"/>
</dbReference>
<dbReference type="Pfam" id="PF12833">
    <property type="entry name" value="HTH_18"/>
    <property type="match status" value="1"/>
</dbReference>
<evidence type="ECO:0000313" key="6">
    <source>
        <dbReference type="Proteomes" id="UP000308705"/>
    </source>
</evidence>
<dbReference type="PROSITE" id="PS01124">
    <property type="entry name" value="HTH_ARAC_FAMILY_2"/>
    <property type="match status" value="1"/>
</dbReference>
<dbReference type="SMART" id="SM00342">
    <property type="entry name" value="HTH_ARAC"/>
    <property type="match status" value="1"/>
</dbReference>
<dbReference type="InterPro" id="IPR020449">
    <property type="entry name" value="Tscrpt_reg_AraC-type_HTH"/>
</dbReference>
<dbReference type="PANTHER" id="PTHR46796:SF10">
    <property type="entry name" value="TRANSCRIPTIONAL ACTIVATOR FEAR"/>
    <property type="match status" value="1"/>
</dbReference>
<dbReference type="Gene3D" id="1.10.10.60">
    <property type="entry name" value="Homeodomain-like"/>
    <property type="match status" value="1"/>
</dbReference>
<protein>
    <submittedName>
        <fullName evidence="5">Helix-turn-helix domain-containing protein</fullName>
    </submittedName>
</protein>
<keyword evidence="6" id="KW-1185">Reference proteome</keyword>
<evidence type="ECO:0000313" key="5">
    <source>
        <dbReference type="EMBL" id="TKK88388.1"/>
    </source>
</evidence>
<accession>A0A4U3MG48</accession>
<keyword evidence="1" id="KW-0805">Transcription regulation</keyword>
<dbReference type="AlphaFoldDB" id="A0A4U3MG48"/>
<dbReference type="GO" id="GO:0043565">
    <property type="term" value="F:sequence-specific DNA binding"/>
    <property type="evidence" value="ECO:0007669"/>
    <property type="project" value="InterPro"/>
</dbReference>
<dbReference type="EMBL" id="SZQA01000011">
    <property type="protein sequence ID" value="TKK88388.1"/>
    <property type="molecule type" value="Genomic_DNA"/>
</dbReference>
<dbReference type="GO" id="GO:0003700">
    <property type="term" value="F:DNA-binding transcription factor activity"/>
    <property type="evidence" value="ECO:0007669"/>
    <property type="project" value="InterPro"/>
</dbReference>
<keyword evidence="2" id="KW-0238">DNA-binding</keyword>